<dbReference type="SUPFAM" id="SSF57424">
    <property type="entry name" value="LDL receptor-like module"/>
    <property type="match status" value="2"/>
</dbReference>
<dbReference type="InterPro" id="IPR036055">
    <property type="entry name" value="LDL_receptor-like_sf"/>
</dbReference>
<accession>A0A813S451</accession>
<comment type="subcellular location">
    <subcellularLocation>
        <location evidence="2">Endomembrane system</location>
    </subcellularLocation>
    <subcellularLocation>
        <location evidence="1">Membrane</location>
        <topology evidence="1">Single-pass membrane protein</topology>
    </subcellularLocation>
</comment>
<dbReference type="Gene3D" id="1.20.140.150">
    <property type="match status" value="1"/>
</dbReference>
<feature type="transmembrane region" description="Helical" evidence="9">
    <location>
        <begin position="20"/>
        <end position="37"/>
    </location>
</feature>
<feature type="disulfide bond" evidence="8">
    <location>
        <begin position="208"/>
        <end position="223"/>
    </location>
</feature>
<feature type="transmembrane region" description="Helical" evidence="9">
    <location>
        <begin position="400"/>
        <end position="427"/>
    </location>
</feature>
<comment type="caution">
    <text evidence="10">The sequence shown here is derived from an EMBL/GenBank/DDBJ whole genome shotgun (WGS) entry which is preliminary data.</text>
</comment>
<dbReference type="AlphaFoldDB" id="A0A813S451"/>
<comment type="caution">
    <text evidence="8">Lacks conserved residue(s) required for the propagation of feature annotation.</text>
</comment>
<feature type="disulfide bond" evidence="8">
    <location>
        <begin position="163"/>
        <end position="178"/>
    </location>
</feature>
<name>A0A813S451_ADIRI</name>
<dbReference type="InterPro" id="IPR002172">
    <property type="entry name" value="LDrepeatLR_classA_rpt"/>
</dbReference>
<evidence type="ECO:0000256" key="9">
    <source>
        <dbReference type="SAM" id="Phobius"/>
    </source>
</evidence>
<feature type="transmembrane region" description="Helical" evidence="9">
    <location>
        <begin position="46"/>
        <end position="71"/>
    </location>
</feature>
<dbReference type="EMBL" id="CAJNOJ010000012">
    <property type="protein sequence ID" value="CAF0793833.1"/>
    <property type="molecule type" value="Genomic_DNA"/>
</dbReference>
<keyword evidence="6 9" id="KW-0472">Membrane</keyword>
<dbReference type="GO" id="GO:0016192">
    <property type="term" value="P:vesicle-mediated transport"/>
    <property type="evidence" value="ECO:0007669"/>
    <property type="project" value="UniProtKB-ARBA"/>
</dbReference>
<evidence type="ECO:0000256" key="4">
    <source>
        <dbReference type="ARBA" id="ARBA00022737"/>
    </source>
</evidence>
<keyword evidence="3 9" id="KW-0812">Transmembrane</keyword>
<keyword evidence="4" id="KW-0677">Repeat</keyword>
<evidence type="ECO:0000256" key="8">
    <source>
        <dbReference type="PROSITE-ProRule" id="PRU00124"/>
    </source>
</evidence>
<dbReference type="GO" id="GO:0012505">
    <property type="term" value="C:endomembrane system"/>
    <property type="evidence" value="ECO:0007669"/>
    <property type="project" value="UniProtKB-SubCell"/>
</dbReference>
<evidence type="ECO:0000256" key="7">
    <source>
        <dbReference type="ARBA" id="ARBA00023157"/>
    </source>
</evidence>
<dbReference type="GO" id="GO:0005886">
    <property type="term" value="C:plasma membrane"/>
    <property type="evidence" value="ECO:0007669"/>
    <property type="project" value="TreeGrafter"/>
</dbReference>
<dbReference type="PANTHER" id="PTHR24270">
    <property type="entry name" value="LOW-DENSITY LIPOPROTEIN RECEPTOR-RELATED"/>
    <property type="match status" value="1"/>
</dbReference>
<dbReference type="PRINTS" id="PR00261">
    <property type="entry name" value="LDLRECEPTOR"/>
</dbReference>
<evidence type="ECO:0000313" key="11">
    <source>
        <dbReference type="Proteomes" id="UP000663852"/>
    </source>
</evidence>
<dbReference type="InterPro" id="IPR050685">
    <property type="entry name" value="LDLR"/>
</dbReference>
<evidence type="ECO:0000256" key="2">
    <source>
        <dbReference type="ARBA" id="ARBA00004308"/>
    </source>
</evidence>
<keyword evidence="7 8" id="KW-1015">Disulfide bond</keyword>
<proteinExistence type="predicted"/>
<feature type="disulfide bond" evidence="8">
    <location>
        <begin position="289"/>
        <end position="304"/>
    </location>
</feature>
<dbReference type="InterPro" id="IPR023415">
    <property type="entry name" value="LDLR_class-A_CS"/>
</dbReference>
<reference evidence="10" key="1">
    <citation type="submission" date="2021-02" db="EMBL/GenBank/DDBJ databases">
        <authorList>
            <person name="Nowell W R."/>
        </authorList>
    </citation>
    <scope>NUCLEOTIDE SEQUENCE</scope>
</reference>
<dbReference type="CDD" id="cd00112">
    <property type="entry name" value="LDLa"/>
    <property type="match status" value="3"/>
</dbReference>
<dbReference type="PROSITE" id="PS01209">
    <property type="entry name" value="LDLRA_1"/>
    <property type="match status" value="1"/>
</dbReference>
<evidence type="ECO:0000256" key="5">
    <source>
        <dbReference type="ARBA" id="ARBA00022989"/>
    </source>
</evidence>
<gene>
    <name evidence="10" type="ORF">EDS130_LOCUS4484</name>
</gene>
<dbReference type="Proteomes" id="UP000663852">
    <property type="component" value="Unassembled WGS sequence"/>
</dbReference>
<organism evidence="10 11">
    <name type="scientific">Adineta ricciae</name>
    <name type="common">Rotifer</name>
    <dbReference type="NCBI Taxonomy" id="249248"/>
    <lineage>
        <taxon>Eukaryota</taxon>
        <taxon>Metazoa</taxon>
        <taxon>Spiralia</taxon>
        <taxon>Gnathifera</taxon>
        <taxon>Rotifera</taxon>
        <taxon>Eurotatoria</taxon>
        <taxon>Bdelloidea</taxon>
        <taxon>Adinetida</taxon>
        <taxon>Adinetidae</taxon>
        <taxon>Adineta</taxon>
    </lineage>
</organism>
<dbReference type="PROSITE" id="PS50068">
    <property type="entry name" value="LDLRA_2"/>
    <property type="match status" value="4"/>
</dbReference>
<protein>
    <submittedName>
        <fullName evidence="10">Uncharacterized protein</fullName>
    </submittedName>
</protein>
<dbReference type="Gene3D" id="4.10.400.10">
    <property type="entry name" value="Low-density Lipoprotein Receptor"/>
    <property type="match status" value="2"/>
</dbReference>
<feature type="disulfide bond" evidence="8">
    <location>
        <begin position="251"/>
        <end position="266"/>
    </location>
</feature>
<keyword evidence="5 9" id="KW-1133">Transmembrane helix</keyword>
<evidence type="ECO:0000256" key="1">
    <source>
        <dbReference type="ARBA" id="ARBA00004167"/>
    </source>
</evidence>
<sequence>MLVSHSSLTSSNRGHQYDTLFFFDDLVINVYLCSIVASQMNNCTRIFLLVTPALVAIVLLGVAFSTNWWMITLDKYIPKESWLNTTSDVRSYSMLIPHTVARGLLTECTKYEKTKVLVSNAFDFREDQSPLANETCSSHQIGCTKGVAISRPLTRCINRAQHCDGIIHCEDKSDELACNQTVHNAACPTGFTKCPDGKVCYRQQEQTCDGVSNCMNDFDEQNCNEEKCRSNRHVYCPRERKCSRRENSYKCDGIVDCEDNSDEENCQHCNGDPTVFLCDGRCFQPKYRCDGVVHCSDLRDELNCTDYSSTTNEKGDMFRLEYLCHEKRFNPFIFYPPKIDPRLLESYPHPNQRTEYLNFMFYLQLVAFYCVASGLIFLFLAIISLFFFACCRDKCISVPFCLYGMWTLLAWIAICAALLAFVGMWLWKKHNLSDYENNPPLDIMIYQRNPSLQYVEFFGLSFWLACGAALVAFIGVLLSCCVCFTVGSSRSENKEYEIMHMQNY</sequence>
<feature type="transmembrane region" description="Helical" evidence="9">
    <location>
        <begin position="359"/>
        <end position="388"/>
    </location>
</feature>
<evidence type="ECO:0000256" key="6">
    <source>
        <dbReference type="ARBA" id="ARBA00023136"/>
    </source>
</evidence>
<feature type="transmembrane region" description="Helical" evidence="9">
    <location>
        <begin position="460"/>
        <end position="486"/>
    </location>
</feature>
<dbReference type="OrthoDB" id="10024646at2759"/>
<dbReference type="SMART" id="SM00192">
    <property type="entry name" value="LDLa"/>
    <property type="match status" value="4"/>
</dbReference>
<evidence type="ECO:0000313" key="10">
    <source>
        <dbReference type="EMBL" id="CAF0793833.1"/>
    </source>
</evidence>
<evidence type="ECO:0000256" key="3">
    <source>
        <dbReference type="ARBA" id="ARBA00022692"/>
    </source>
</evidence>